<dbReference type="GO" id="GO:0006298">
    <property type="term" value="P:mismatch repair"/>
    <property type="evidence" value="ECO:0007669"/>
    <property type="project" value="InterPro"/>
</dbReference>
<dbReference type="SUPFAM" id="SSF52540">
    <property type="entry name" value="P-loop containing nucleoside triphosphate hydrolases"/>
    <property type="match status" value="1"/>
</dbReference>
<dbReference type="SUPFAM" id="SSF48334">
    <property type="entry name" value="DNA repair protein MutS, domain III"/>
    <property type="match status" value="1"/>
</dbReference>
<feature type="compositionally biased region" description="Low complexity" evidence="5">
    <location>
        <begin position="80"/>
        <end position="102"/>
    </location>
</feature>
<dbReference type="SMART" id="SM00534">
    <property type="entry name" value="MUTSac"/>
    <property type="match status" value="1"/>
</dbReference>
<dbReference type="GO" id="GO:0030983">
    <property type="term" value="F:mismatched DNA binding"/>
    <property type="evidence" value="ECO:0007669"/>
    <property type="project" value="UniProtKB-UniRule"/>
</dbReference>
<dbReference type="InterPro" id="IPR000432">
    <property type="entry name" value="DNA_mismatch_repair_MutS_C"/>
</dbReference>
<dbReference type="EMBL" id="JAAAUQ010000229">
    <property type="protein sequence ID" value="KAF9152651.1"/>
    <property type="molecule type" value="Genomic_DNA"/>
</dbReference>
<name>A0A9P5S3Y7_9FUNG</name>
<dbReference type="SMART" id="SM00533">
    <property type="entry name" value="MUTSd"/>
    <property type="match status" value="1"/>
</dbReference>
<organism evidence="7 8">
    <name type="scientific">Linnemannia schmuckeri</name>
    <dbReference type="NCBI Taxonomy" id="64567"/>
    <lineage>
        <taxon>Eukaryota</taxon>
        <taxon>Fungi</taxon>
        <taxon>Fungi incertae sedis</taxon>
        <taxon>Mucoromycota</taxon>
        <taxon>Mortierellomycotina</taxon>
        <taxon>Mortierellomycetes</taxon>
        <taxon>Mortierellales</taxon>
        <taxon>Mortierellaceae</taxon>
        <taxon>Linnemannia</taxon>
    </lineage>
</organism>
<feature type="domain" description="DNA mismatch repair proteins mutS family" evidence="6">
    <location>
        <begin position="850"/>
        <end position="866"/>
    </location>
</feature>
<evidence type="ECO:0000259" key="6">
    <source>
        <dbReference type="PROSITE" id="PS00486"/>
    </source>
</evidence>
<dbReference type="GO" id="GO:0005524">
    <property type="term" value="F:ATP binding"/>
    <property type="evidence" value="ECO:0007669"/>
    <property type="project" value="UniProtKB-UniRule"/>
</dbReference>
<keyword evidence="4" id="KW-0238">DNA-binding</keyword>
<dbReference type="InterPro" id="IPR027417">
    <property type="entry name" value="P-loop_NTPase"/>
</dbReference>
<dbReference type="InterPro" id="IPR036187">
    <property type="entry name" value="DNA_mismatch_repair_MutS_sf"/>
</dbReference>
<dbReference type="Pfam" id="PF00488">
    <property type="entry name" value="MutS_V"/>
    <property type="match status" value="1"/>
</dbReference>
<feature type="compositionally biased region" description="Polar residues" evidence="5">
    <location>
        <begin position="16"/>
        <end position="74"/>
    </location>
</feature>
<dbReference type="Gene3D" id="3.40.50.300">
    <property type="entry name" value="P-loop containing nucleotide triphosphate hydrolases"/>
    <property type="match status" value="1"/>
</dbReference>
<dbReference type="GO" id="GO:0140664">
    <property type="term" value="F:ATP-dependent DNA damage sensor activity"/>
    <property type="evidence" value="ECO:0007669"/>
    <property type="project" value="InterPro"/>
</dbReference>
<dbReference type="GO" id="GO:0051026">
    <property type="term" value="P:chiasma assembly"/>
    <property type="evidence" value="ECO:0007669"/>
    <property type="project" value="TreeGrafter"/>
</dbReference>
<evidence type="ECO:0000256" key="2">
    <source>
        <dbReference type="ARBA" id="ARBA00022741"/>
    </source>
</evidence>
<gene>
    <name evidence="7" type="primary">MSH5</name>
    <name evidence="7" type="ORF">BG015_004930</name>
</gene>
<feature type="compositionally biased region" description="Polar residues" evidence="5">
    <location>
        <begin position="103"/>
        <end position="114"/>
    </location>
</feature>
<dbReference type="PROSITE" id="PS00486">
    <property type="entry name" value="DNA_MISMATCH_REPAIR_2"/>
    <property type="match status" value="1"/>
</dbReference>
<dbReference type="Proteomes" id="UP000748756">
    <property type="component" value="Unassembled WGS sequence"/>
</dbReference>
<protein>
    <submittedName>
        <fullName evidence="7">MutS protein msh5</fullName>
    </submittedName>
</protein>
<evidence type="ECO:0000313" key="8">
    <source>
        <dbReference type="Proteomes" id="UP000748756"/>
    </source>
</evidence>
<comment type="caution">
    <text evidence="7">The sequence shown here is derived from an EMBL/GenBank/DDBJ whole genome shotgun (WGS) entry which is preliminary data.</text>
</comment>
<dbReference type="PANTHER" id="PTHR11361">
    <property type="entry name" value="DNA MISMATCH REPAIR PROTEIN MUTS FAMILY MEMBER"/>
    <property type="match status" value="1"/>
</dbReference>
<accession>A0A9P5S3Y7</accession>
<dbReference type="InterPro" id="IPR007696">
    <property type="entry name" value="DNA_mismatch_repair_MutS_core"/>
</dbReference>
<evidence type="ECO:0000256" key="1">
    <source>
        <dbReference type="ARBA" id="ARBA00006271"/>
    </source>
</evidence>
<feature type="compositionally biased region" description="Polar residues" evidence="5">
    <location>
        <begin position="1020"/>
        <end position="1029"/>
    </location>
</feature>
<keyword evidence="2" id="KW-0547">Nucleotide-binding</keyword>
<dbReference type="PANTHER" id="PTHR11361:SF20">
    <property type="entry name" value="MUTS PROTEIN HOMOLOG 5"/>
    <property type="match status" value="1"/>
</dbReference>
<evidence type="ECO:0000256" key="3">
    <source>
        <dbReference type="ARBA" id="ARBA00022840"/>
    </source>
</evidence>
<reference evidence="7" key="1">
    <citation type="journal article" date="2020" name="Fungal Divers.">
        <title>Resolving the Mortierellaceae phylogeny through synthesis of multi-gene phylogenetics and phylogenomics.</title>
        <authorList>
            <person name="Vandepol N."/>
            <person name="Liber J."/>
            <person name="Desiro A."/>
            <person name="Na H."/>
            <person name="Kennedy M."/>
            <person name="Barry K."/>
            <person name="Grigoriev I.V."/>
            <person name="Miller A.N."/>
            <person name="O'Donnell K."/>
            <person name="Stajich J.E."/>
            <person name="Bonito G."/>
        </authorList>
    </citation>
    <scope>NUCLEOTIDE SEQUENCE</scope>
    <source>
        <strain evidence="7">NRRL 6426</strain>
    </source>
</reference>
<dbReference type="Gene3D" id="1.10.1420.10">
    <property type="match status" value="1"/>
</dbReference>
<evidence type="ECO:0000256" key="4">
    <source>
        <dbReference type="ARBA" id="ARBA00023125"/>
    </source>
</evidence>
<dbReference type="AlphaFoldDB" id="A0A9P5S3Y7"/>
<evidence type="ECO:0000256" key="5">
    <source>
        <dbReference type="SAM" id="MobiDB-lite"/>
    </source>
</evidence>
<feature type="compositionally biased region" description="Low complexity" evidence="5">
    <location>
        <begin position="141"/>
        <end position="152"/>
    </location>
</feature>
<dbReference type="OrthoDB" id="29596at2759"/>
<proteinExistence type="inferred from homology"/>
<comment type="similarity">
    <text evidence="1">Belongs to the DNA mismatch repair MutS family.</text>
</comment>
<dbReference type="GO" id="GO:0005634">
    <property type="term" value="C:nucleus"/>
    <property type="evidence" value="ECO:0007669"/>
    <property type="project" value="TreeGrafter"/>
</dbReference>
<dbReference type="InterPro" id="IPR045076">
    <property type="entry name" value="MutS"/>
</dbReference>
<dbReference type="CDD" id="cd03281">
    <property type="entry name" value="ABC_MSH5_euk"/>
    <property type="match status" value="1"/>
</dbReference>
<feature type="region of interest" description="Disordered" evidence="5">
    <location>
        <begin position="1"/>
        <end position="152"/>
    </location>
</feature>
<sequence length="1100" mass="120507">MTQPPSQGSRYIDSTARGQASKTAAYSAVSRTPTQASQSARFSTSAISAVRSVATTWSASPGRQFQHQSQSQMPARSRGRGTSQSQSQSRGRGRGRSQSSTREYSQSFTAQSRPAATGTALSEGYSAEHGPAPPTKDAFLSSSVSSSPAPTFSSGYPLQADVLDPHFVQDILCENGALGHPSTFGYDRDASSESSHRLELQGDLVGADSQWTGLDNLESNFVEQPSSNLTLGKEIILAINMRGKTLGGAYYDGQGSKLFVMQDTPDCNAVEMVETKDGSENKLEVRPGGEFSYQLAKTKLISFVMQFKQSKRSSTASMAPGSSHAFHGSANMNESAQRDAQIQLLNLVDLESNESVGCAGAVISFLSRHGIAHRFTRDGRSTMTIAVGAFTLDSFMYVNKNTLSSLQIFEDESHPSMHSSIRGRKEGLSLFGLLNQTKTSQGRYLLKQWLLRPSLNMATIHERHQSVECFVLTENQPTVNQLADALSHIKNIPKVLQALSRKATISDWQSILEISNVSQEIFVGASPVIQEIRRTFVVEELMNIGTYINDVLDFDESVIEGRCVVKRNVDEELDSMRKNYHGLDVFLSEIAKDISVTIPSDFTSVINVIYFPQLGYLITVPRNPDWKSEEDFQLEGLTIQFSTESTVYYKNATMRDREIDILQALQERIIENSQLLVTCSDLCAELDVLVSLARVTRLHNYRRPTMVDGTILKIVNGRHPLQELVVDSFVTNSTHIGGMDQIGISAPTAVTGTGTGSRSSETGDARVENRVTILTGPNSSGKSVYLKQVALISFMAHVGSFVPADSAVIGITDRILTRLQTRETVSSIQSAFMTDLQQVVLATRMSTARSLVVLDEFGKGTTSTDGAGLFCSVIEYFAKLNEENRPKVLATTHFHELFENDLMDLSLPISLYTMEVYQQPDYMEATFLFRVVPGKTPSSFGPACLHLSQLFRRYENVVPHLTAHEKEMESMYERLTEMLLRMDLEKEHALDFWDRDKRMAAAADAGGWVTTKSVNLEGSDVAATSTKPTSGVGGSNNDGDSSLGKRKHGDVSTPEGEGEEAAAGSEAAWAMDTDPDSAMRDALHELLELAAEVGRKEREG</sequence>
<feature type="region of interest" description="Disordered" evidence="5">
    <location>
        <begin position="1020"/>
        <end position="1081"/>
    </location>
</feature>
<dbReference type="Pfam" id="PF05192">
    <property type="entry name" value="MutS_III"/>
    <property type="match status" value="1"/>
</dbReference>
<keyword evidence="8" id="KW-1185">Reference proteome</keyword>
<evidence type="ECO:0000313" key="7">
    <source>
        <dbReference type="EMBL" id="KAF9152651.1"/>
    </source>
</evidence>
<keyword evidence="3" id="KW-0067">ATP-binding</keyword>